<reference evidence="2 3" key="1">
    <citation type="submission" date="2018-03" db="EMBL/GenBank/DDBJ databases">
        <title>Genomic Encyclopedia of Type Strains, Phase III (KMG-III): the genomes of soil and plant-associated and newly described type strains.</title>
        <authorList>
            <person name="Whitman W."/>
        </authorList>
    </citation>
    <scope>NUCLEOTIDE SEQUENCE [LARGE SCALE GENOMIC DNA]</scope>
    <source>
        <strain evidence="2 3">CGMCC 4.7125</strain>
    </source>
</reference>
<keyword evidence="3" id="KW-1185">Reference proteome</keyword>
<dbReference type="Proteomes" id="UP000238362">
    <property type="component" value="Unassembled WGS sequence"/>
</dbReference>
<dbReference type="RefSeq" id="WP_106180096.1">
    <property type="nucleotide sequence ID" value="NZ_PVNH01000007.1"/>
</dbReference>
<evidence type="ECO:0000313" key="2">
    <source>
        <dbReference type="EMBL" id="PRX46721.1"/>
    </source>
</evidence>
<feature type="transmembrane region" description="Helical" evidence="1">
    <location>
        <begin position="150"/>
        <end position="170"/>
    </location>
</feature>
<dbReference type="EMBL" id="PVNH01000007">
    <property type="protein sequence ID" value="PRX46721.1"/>
    <property type="molecule type" value="Genomic_DNA"/>
</dbReference>
<evidence type="ECO:0000313" key="3">
    <source>
        <dbReference type="Proteomes" id="UP000238362"/>
    </source>
</evidence>
<feature type="transmembrane region" description="Helical" evidence="1">
    <location>
        <begin position="242"/>
        <end position="265"/>
    </location>
</feature>
<feature type="transmembrane region" description="Helical" evidence="1">
    <location>
        <begin position="211"/>
        <end position="236"/>
    </location>
</feature>
<keyword evidence="1" id="KW-0472">Membrane</keyword>
<accession>A0A2T0LSS4</accession>
<evidence type="ECO:0000256" key="1">
    <source>
        <dbReference type="SAM" id="Phobius"/>
    </source>
</evidence>
<feature type="transmembrane region" description="Helical" evidence="1">
    <location>
        <begin position="6"/>
        <end position="21"/>
    </location>
</feature>
<keyword evidence="1" id="KW-1133">Transmembrane helix</keyword>
<dbReference type="OrthoDB" id="3280889at2"/>
<organism evidence="2 3">
    <name type="scientific">Prauserella shujinwangii</name>
    <dbReference type="NCBI Taxonomy" id="1453103"/>
    <lineage>
        <taxon>Bacteria</taxon>
        <taxon>Bacillati</taxon>
        <taxon>Actinomycetota</taxon>
        <taxon>Actinomycetes</taxon>
        <taxon>Pseudonocardiales</taxon>
        <taxon>Pseudonocardiaceae</taxon>
        <taxon>Prauserella</taxon>
    </lineage>
</organism>
<feature type="transmembrane region" description="Helical" evidence="1">
    <location>
        <begin position="89"/>
        <end position="109"/>
    </location>
</feature>
<feature type="transmembrane region" description="Helical" evidence="1">
    <location>
        <begin position="57"/>
        <end position="77"/>
    </location>
</feature>
<name>A0A2T0LSS4_9PSEU</name>
<feature type="transmembrane region" description="Helical" evidence="1">
    <location>
        <begin position="28"/>
        <end position="45"/>
    </location>
</feature>
<feature type="transmembrane region" description="Helical" evidence="1">
    <location>
        <begin position="176"/>
        <end position="199"/>
    </location>
</feature>
<gene>
    <name evidence="2" type="ORF">B0I33_107299</name>
</gene>
<comment type="caution">
    <text evidence="2">The sequence shown here is derived from an EMBL/GenBank/DDBJ whole genome shotgun (WGS) entry which is preliminary data.</text>
</comment>
<protein>
    <submittedName>
        <fullName evidence="2">Uncharacterized protein</fullName>
    </submittedName>
</protein>
<feature type="transmembrane region" description="Helical" evidence="1">
    <location>
        <begin position="115"/>
        <end position="138"/>
    </location>
</feature>
<sequence length="452" mass="47856">MLWVSVPAFAVAWWLGLHLLARDARKPVLRRAGGGLLGYAVALVVEQATAGADGSSGVRLVLLSLPAIAWSGALTGLGGDDRARRADRAWLLGVVPLFALASALVLAGVDAARPALLVLAAGSLGGALAVVLAGHGALRAARSRASTVRAVLVAAVLMLGLGTVLVVLGFDLLPRALLLPSIGVDLVLLGVVIVVFDAFDEGESVRADLLRSLLSACAATVVFGGQVVVAIAVTGLRLPLVLLLYGVVAAAIGIQVLAGPLQSVLDRFAFRSAPRLRAARGELREVSDALPRKDREVRLADLADAEFARLTRQALRHYGDLGKLVSSPLTELPAIGTRLAARGVPDGPLERAAELKALLLESVTRLKPATGEEFGTSEEWRHYNALYFYYVRGIRPYSVRTKRTDLDPVSRKALAWFADQVPERTLHNWQSAAARIVAADLRTALTGQTPRR</sequence>
<keyword evidence="1" id="KW-0812">Transmembrane</keyword>
<proteinExistence type="predicted"/>
<dbReference type="AlphaFoldDB" id="A0A2T0LSS4"/>